<dbReference type="PROSITE" id="PS50297">
    <property type="entry name" value="ANK_REP_REGION"/>
    <property type="match status" value="2"/>
</dbReference>
<comment type="caution">
    <text evidence="5">The sequence shown here is derived from an EMBL/GenBank/DDBJ whole genome shotgun (WGS) entry which is preliminary data.</text>
</comment>
<evidence type="ECO:0000313" key="6">
    <source>
        <dbReference type="Proteomes" id="UP001165085"/>
    </source>
</evidence>
<dbReference type="OrthoDB" id="20872at2759"/>
<proteinExistence type="predicted"/>
<feature type="region of interest" description="Disordered" evidence="4">
    <location>
        <begin position="922"/>
        <end position="1006"/>
    </location>
</feature>
<feature type="compositionally biased region" description="Gly residues" evidence="4">
    <location>
        <begin position="682"/>
        <end position="691"/>
    </location>
</feature>
<evidence type="ECO:0000256" key="2">
    <source>
        <dbReference type="ARBA" id="ARBA00023043"/>
    </source>
</evidence>
<feature type="compositionally biased region" description="Acidic residues" evidence="4">
    <location>
        <begin position="833"/>
        <end position="858"/>
    </location>
</feature>
<feature type="compositionally biased region" description="Basic residues" evidence="4">
    <location>
        <begin position="776"/>
        <end position="787"/>
    </location>
</feature>
<feature type="compositionally biased region" description="Basic and acidic residues" evidence="4">
    <location>
        <begin position="732"/>
        <end position="750"/>
    </location>
</feature>
<keyword evidence="1" id="KW-0677">Repeat</keyword>
<dbReference type="AlphaFoldDB" id="A0A9W7DWQ9"/>
<dbReference type="InterPro" id="IPR002110">
    <property type="entry name" value="Ankyrin_rpt"/>
</dbReference>
<evidence type="ECO:0000256" key="4">
    <source>
        <dbReference type="SAM" id="MobiDB-lite"/>
    </source>
</evidence>
<name>A0A9W7DWQ9_9STRA</name>
<reference evidence="6" key="1">
    <citation type="journal article" date="2023" name="Commun. Biol.">
        <title>Genome analysis of Parmales, the sister group of diatoms, reveals the evolutionary specialization of diatoms from phago-mixotrophs to photoautotrophs.</title>
        <authorList>
            <person name="Ban H."/>
            <person name="Sato S."/>
            <person name="Yoshikawa S."/>
            <person name="Yamada K."/>
            <person name="Nakamura Y."/>
            <person name="Ichinomiya M."/>
            <person name="Sato N."/>
            <person name="Blanc-Mathieu R."/>
            <person name="Endo H."/>
            <person name="Kuwata A."/>
            <person name="Ogata H."/>
        </authorList>
    </citation>
    <scope>NUCLEOTIDE SEQUENCE [LARGE SCALE GENOMIC DNA]</scope>
    <source>
        <strain evidence="6">NIES 3701</strain>
    </source>
</reference>
<accession>A0A9W7DWQ9</accession>
<feature type="region of interest" description="Disordered" evidence="4">
    <location>
        <begin position="673"/>
        <end position="808"/>
    </location>
</feature>
<evidence type="ECO:0000313" key="5">
    <source>
        <dbReference type="EMBL" id="GMH53503.1"/>
    </source>
</evidence>
<dbReference type="SMART" id="SM00248">
    <property type="entry name" value="ANK"/>
    <property type="match status" value="6"/>
</dbReference>
<feature type="region of interest" description="Disordered" evidence="4">
    <location>
        <begin position="1"/>
        <end position="47"/>
    </location>
</feature>
<evidence type="ECO:0000256" key="1">
    <source>
        <dbReference type="ARBA" id="ARBA00022737"/>
    </source>
</evidence>
<gene>
    <name evidence="5" type="ORF">TrST_g6831</name>
</gene>
<dbReference type="Pfam" id="PF12796">
    <property type="entry name" value="Ank_2"/>
    <property type="match status" value="1"/>
</dbReference>
<protein>
    <submittedName>
        <fullName evidence="5">Uncharacterized protein</fullName>
    </submittedName>
</protein>
<feature type="compositionally biased region" description="Basic and acidic residues" evidence="4">
    <location>
        <begin position="697"/>
        <end position="711"/>
    </location>
</feature>
<dbReference type="InterPro" id="IPR036770">
    <property type="entry name" value="Ankyrin_rpt-contain_sf"/>
</dbReference>
<dbReference type="PROSITE" id="PS50088">
    <property type="entry name" value="ANK_REPEAT"/>
    <property type="match status" value="2"/>
</dbReference>
<feature type="repeat" description="ANK" evidence="3">
    <location>
        <begin position="595"/>
        <end position="627"/>
    </location>
</feature>
<feature type="region of interest" description="Disordered" evidence="4">
    <location>
        <begin position="833"/>
        <end position="901"/>
    </location>
</feature>
<feature type="compositionally biased region" description="Acidic residues" evidence="4">
    <location>
        <begin position="794"/>
        <end position="807"/>
    </location>
</feature>
<dbReference type="Gene3D" id="1.25.40.20">
    <property type="entry name" value="Ankyrin repeat-containing domain"/>
    <property type="match status" value="1"/>
</dbReference>
<feature type="compositionally biased region" description="Basic and acidic residues" evidence="4">
    <location>
        <begin position="20"/>
        <end position="30"/>
    </location>
</feature>
<feature type="region of interest" description="Disordered" evidence="4">
    <location>
        <begin position="191"/>
        <end position="211"/>
    </location>
</feature>
<dbReference type="PRINTS" id="PR01415">
    <property type="entry name" value="ANKYRIN"/>
</dbReference>
<dbReference type="Proteomes" id="UP001165085">
    <property type="component" value="Unassembled WGS sequence"/>
</dbReference>
<feature type="compositionally biased region" description="Basic residues" evidence="4">
    <location>
        <begin position="987"/>
        <end position="997"/>
    </location>
</feature>
<dbReference type="InterPro" id="IPR050776">
    <property type="entry name" value="Ank_Repeat/CDKN_Inhibitor"/>
</dbReference>
<organism evidence="5 6">
    <name type="scientific">Triparma strigata</name>
    <dbReference type="NCBI Taxonomy" id="1606541"/>
    <lineage>
        <taxon>Eukaryota</taxon>
        <taxon>Sar</taxon>
        <taxon>Stramenopiles</taxon>
        <taxon>Ochrophyta</taxon>
        <taxon>Bolidophyceae</taxon>
        <taxon>Parmales</taxon>
        <taxon>Triparmaceae</taxon>
        <taxon>Triparma</taxon>
    </lineage>
</organism>
<dbReference type="SUPFAM" id="SSF48403">
    <property type="entry name" value="Ankyrin repeat"/>
    <property type="match status" value="1"/>
</dbReference>
<feature type="repeat" description="ANK" evidence="3">
    <location>
        <begin position="562"/>
        <end position="594"/>
    </location>
</feature>
<dbReference type="EMBL" id="BRXY01000020">
    <property type="protein sequence ID" value="GMH53503.1"/>
    <property type="molecule type" value="Genomic_DNA"/>
</dbReference>
<keyword evidence="2 3" id="KW-0040">ANK repeat</keyword>
<dbReference type="PANTHER" id="PTHR24201">
    <property type="entry name" value="ANK_REP_REGION DOMAIN-CONTAINING PROTEIN"/>
    <property type="match status" value="1"/>
</dbReference>
<dbReference type="PANTHER" id="PTHR24201:SF15">
    <property type="entry name" value="ANKYRIN REPEAT DOMAIN-CONTAINING PROTEIN 66"/>
    <property type="match status" value="1"/>
</dbReference>
<keyword evidence="6" id="KW-1185">Reference proteome</keyword>
<evidence type="ECO:0000256" key="3">
    <source>
        <dbReference type="PROSITE-ProRule" id="PRU00023"/>
    </source>
</evidence>
<sequence>MANKGVAKRVRDQQNAILKAQEKEAKHQTKMETWNEAAHSTNVTGRRRNHNKATAFNPDLYSKEDAANLLKYAKFSLKNRNISTPADISGRKEGEKSMFEKAGNNVDLNDRQDVMQNGTGGKTALADGYKHVYAKQKDDLDRKFRLLGKGGDFSEVRYHVPDEAILEFAVRGPATGRALKREADEQARLDALREDGETEAEKRKRQHEEAKVRRAAAAKKLKEDWRTNADQFTRTDIDFINEIQNMAISDKYLVKKQRKVAEEELAIRWEEHIGPKNDKIDYTEVDKYLNQEMRKAGANVRDQLKGRVVENAAWDVETTAFENNRYFLGVKDDQLKEYRLKKRNSVLDETMIKFAGTASDLVNKRAQLIKEGYTMPGESVDSFTRKLAGIDRRKNLWKLFTRFVVRRRAAFVKRMKDTWHGRKKRPMTKAEKELVMKESEALVDASDQGNRKLVKIALRFFADIDHRRMGRTSLQIVFKRQCWIDAGLEVEPTHQEGYNGKHIADYDGVIKMLLDNGADINALEGENTDGLGLVHHAARLGCYNRVKFFLDNGGKVDLRTRNGDTALMLACEGGHLDVIMLLIYTKHDIQAVSEAGMTMLHYASLTGNYHVLNFLLEAGADKNVEDVEGRTPLDICLERRYRVCAEKLQKFKIPKASMKDLVAFWRSIQDDNRPESRSLFGSRGGSRGSSRGGASWRDQRASRFLQKDKLRGTSFGAMGGKEHQKALRKKQKEKDRKIREKEKFDRENPKPDNALSYLEQLMAAAPKPKTPVDFFKKKKKKRKKKRGGEKEGEGEGEGDGSVVEEGEGGVVVVEKSEGEEELDSVLKEVEEETGVVIVGDEDNDEGDGIDDDVNGEGLEEAKPKKKMSFFSPISFGTLGGGGSKSSKKKKENIDAIGTDGSPIRDSIRLELFGKIKETLSPFRRKTKKKERGGVEVGEVGKGDRGGGGGGGDFVVLPDISSPNPKLFNDEDGGGNGEMGVEGEEPKKKKRRKKKKKKKEIDGDASR</sequence>